<keyword evidence="1 5" id="KW-0489">Methyltransferase</keyword>
<dbReference type="InterPro" id="IPR029063">
    <property type="entry name" value="SAM-dependent_MTases_sf"/>
</dbReference>
<keyword evidence="3" id="KW-0949">S-adenosyl-L-methionine</keyword>
<evidence type="ECO:0000256" key="1">
    <source>
        <dbReference type="ARBA" id="ARBA00022603"/>
    </source>
</evidence>
<evidence type="ECO:0000313" key="5">
    <source>
        <dbReference type="EMBL" id="WNK20984.1"/>
    </source>
</evidence>
<keyword evidence="6" id="KW-1185">Reference proteome</keyword>
<dbReference type="Proteomes" id="UP001301869">
    <property type="component" value="Chromosome"/>
</dbReference>
<sequence length="297" mass="32661">MFSDLVSDLDHYSVEPDLLLNVPYVPTDEKVVDEMLSLADVGRRDVLYDLGSGDGRIVVAAAMQRDARAVGIELDPLRVADAMEYAGSAGVEYMVDFVEDDIFSADISEATVVTLYLLDSINVELRPRLLSELAPGTRIVSHAFNMGDWQADERRTFSGAIVYLWIVPARVAGTWEWPTPDGGRYRVTLEQKYQHVTASAWRNGRKARVKTAKLSGSRLTLLLRASENALLEQYILEFANGRLVCATADEETRARAKTAPAERSGALNDTGLAAARPSRLSDTGRERLGSRRQPSGG</sequence>
<proteinExistence type="predicted"/>
<evidence type="ECO:0000256" key="3">
    <source>
        <dbReference type="ARBA" id="ARBA00022691"/>
    </source>
</evidence>
<dbReference type="Gene3D" id="3.40.50.150">
    <property type="entry name" value="Vaccinia Virus protein VP39"/>
    <property type="match status" value="1"/>
</dbReference>
<feature type="region of interest" description="Disordered" evidence="4">
    <location>
        <begin position="255"/>
        <end position="297"/>
    </location>
</feature>
<evidence type="ECO:0000313" key="6">
    <source>
        <dbReference type="Proteomes" id="UP001301869"/>
    </source>
</evidence>
<evidence type="ECO:0000256" key="2">
    <source>
        <dbReference type="ARBA" id="ARBA00022679"/>
    </source>
</evidence>
<organism evidence="5 6">
    <name type="scientific">Halomonas piscis</name>
    <dbReference type="NCBI Taxonomy" id="3031727"/>
    <lineage>
        <taxon>Bacteria</taxon>
        <taxon>Pseudomonadati</taxon>
        <taxon>Pseudomonadota</taxon>
        <taxon>Gammaproteobacteria</taxon>
        <taxon>Oceanospirillales</taxon>
        <taxon>Halomonadaceae</taxon>
        <taxon>Halomonas</taxon>
    </lineage>
</organism>
<keyword evidence="2" id="KW-0808">Transferase</keyword>
<dbReference type="SUPFAM" id="SSF53335">
    <property type="entry name" value="S-adenosyl-L-methionine-dependent methyltransferases"/>
    <property type="match status" value="1"/>
</dbReference>
<gene>
    <name evidence="5" type="ORF">P1P91_04715</name>
</gene>
<dbReference type="GO" id="GO:0032259">
    <property type="term" value="P:methylation"/>
    <property type="evidence" value="ECO:0007669"/>
    <property type="project" value="UniProtKB-KW"/>
</dbReference>
<dbReference type="PANTHER" id="PTHR13610:SF11">
    <property type="entry name" value="METHYLTRANSFERASE DOMAIN-CONTAINING PROTEIN"/>
    <property type="match status" value="1"/>
</dbReference>
<dbReference type="RefSeq" id="WP_311884875.1">
    <property type="nucleotide sequence ID" value="NZ_CP119391.1"/>
</dbReference>
<accession>A0ABY9Z1I0</accession>
<reference evidence="5 6" key="1">
    <citation type="submission" date="2023-03" db="EMBL/GenBank/DDBJ databases">
        <title>Halomonas sp. nov., isolated from Korean tranditional fermented seafood 'Jeotgal'.</title>
        <authorList>
            <person name="Kim B."/>
            <person name="Shin N.-R."/>
        </authorList>
    </citation>
    <scope>NUCLEOTIDE SEQUENCE [LARGE SCALE GENOMIC DNA]</scope>
    <source>
        <strain evidence="5 6">SG2L-4</strain>
    </source>
</reference>
<dbReference type="GO" id="GO:0008168">
    <property type="term" value="F:methyltransferase activity"/>
    <property type="evidence" value="ECO:0007669"/>
    <property type="project" value="UniProtKB-KW"/>
</dbReference>
<dbReference type="InterPro" id="IPR026170">
    <property type="entry name" value="FAM173A/B"/>
</dbReference>
<dbReference type="CDD" id="cd02440">
    <property type="entry name" value="AdoMet_MTases"/>
    <property type="match status" value="1"/>
</dbReference>
<name>A0ABY9Z1I0_9GAMM</name>
<evidence type="ECO:0000256" key="4">
    <source>
        <dbReference type="SAM" id="MobiDB-lite"/>
    </source>
</evidence>
<dbReference type="PANTHER" id="PTHR13610">
    <property type="entry name" value="METHYLTRANSFERASE DOMAIN-CONTAINING PROTEIN"/>
    <property type="match status" value="1"/>
</dbReference>
<protein>
    <submittedName>
        <fullName evidence="5">Class I SAM-dependent methyltransferase</fullName>
    </submittedName>
</protein>
<dbReference type="EMBL" id="CP119391">
    <property type="protein sequence ID" value="WNK20984.1"/>
    <property type="molecule type" value="Genomic_DNA"/>
</dbReference>